<dbReference type="GO" id="GO:0005886">
    <property type="term" value="C:plasma membrane"/>
    <property type="evidence" value="ECO:0007669"/>
    <property type="project" value="TreeGrafter"/>
</dbReference>
<dbReference type="GO" id="GO:0006879">
    <property type="term" value="P:intracellular iron ion homeostasis"/>
    <property type="evidence" value="ECO:0007669"/>
    <property type="project" value="TreeGrafter"/>
</dbReference>
<feature type="transmembrane region" description="Helical" evidence="10">
    <location>
        <begin position="159"/>
        <end position="178"/>
    </location>
</feature>
<evidence type="ECO:0000256" key="1">
    <source>
        <dbReference type="ARBA" id="ARBA00004141"/>
    </source>
</evidence>
<keyword evidence="9 10" id="KW-0472">Membrane</keyword>
<keyword evidence="5" id="KW-0249">Electron transport</keyword>
<keyword evidence="6 10" id="KW-1133">Transmembrane helix</keyword>
<accession>A0A9P4R5B1</accession>
<dbReference type="SFLD" id="SFLDG01168">
    <property type="entry name" value="Ferric_reductase_subgroup_(FRE"/>
    <property type="match status" value="1"/>
</dbReference>
<dbReference type="SUPFAM" id="SSF52343">
    <property type="entry name" value="Ferredoxin reductase-like, C-terminal NADP-linked domain"/>
    <property type="match status" value="1"/>
</dbReference>
<dbReference type="GO" id="GO:0000293">
    <property type="term" value="F:ferric-chelate reductase activity"/>
    <property type="evidence" value="ECO:0007669"/>
    <property type="project" value="UniProtKB-ARBA"/>
</dbReference>
<comment type="subcellular location">
    <subcellularLocation>
        <location evidence="1">Membrane</location>
        <topology evidence="1">Multi-pass membrane protein</topology>
    </subcellularLocation>
</comment>
<keyword evidence="7" id="KW-0560">Oxidoreductase</keyword>
<feature type="domain" description="FAD-binding FR-type" evidence="11">
    <location>
        <begin position="289"/>
        <end position="399"/>
    </location>
</feature>
<gene>
    <name evidence="12" type="ORF">EJ04DRAFT_431288</name>
</gene>
<feature type="transmembrane region" description="Helical" evidence="10">
    <location>
        <begin position="228"/>
        <end position="248"/>
    </location>
</feature>
<dbReference type="Gene3D" id="3.40.50.80">
    <property type="entry name" value="Nucleotide-binding domain of ferredoxin-NADP reductase (FNR) module"/>
    <property type="match status" value="1"/>
</dbReference>
<dbReference type="Pfam" id="PF01794">
    <property type="entry name" value="Ferric_reduct"/>
    <property type="match status" value="1"/>
</dbReference>
<dbReference type="Proteomes" id="UP000799444">
    <property type="component" value="Unassembled WGS sequence"/>
</dbReference>
<keyword evidence="4 10" id="KW-0812">Transmembrane</keyword>
<dbReference type="OrthoDB" id="167398at2759"/>
<evidence type="ECO:0000256" key="8">
    <source>
        <dbReference type="ARBA" id="ARBA00023065"/>
    </source>
</evidence>
<dbReference type="PROSITE" id="PS51384">
    <property type="entry name" value="FAD_FR"/>
    <property type="match status" value="1"/>
</dbReference>
<evidence type="ECO:0000256" key="5">
    <source>
        <dbReference type="ARBA" id="ARBA00022982"/>
    </source>
</evidence>
<evidence type="ECO:0000256" key="7">
    <source>
        <dbReference type="ARBA" id="ARBA00023002"/>
    </source>
</evidence>
<proteinExistence type="inferred from homology"/>
<sequence>MLYTFILWAVIGGILLIVVLNRVFRPKRANTSHGNELEKQSLLYRAWRSTASVIRRYTLQEGLPRLFPNTTRLQILILATLCIYLIIFSLVGIVYKTWITPIKNSDKHNTRTGLGGFSDRIGALAYALTPLTIALSTRDSILSLLTGVPYQHFQFLHRWTGRIILVQSFIHTIGWTVIEGKLYQPQPKVYNDFISQKYMIWGIVAQGLITFLFVFSLRPVIRWTGYEFFRKTHLVVAGLYLGACWGHWSRLACWMIASLGLLGLDLGARILRICLIHMGYKDGNKGLGFRAIQTRVESFRDPTGMILRLSFTHNHEPWKVGQHFYLTFPALSIWQSHPFTPASMPPIETVPPAHAYIIRARNGETGKLAALAEAGEKGNGEDFKTSVILTGPYGCSVVDREVSNLLAIAGGTGVSFTLPIINAALSDESSHTRNIEMVWIVRHPENLAWIAPELLALKSRLARGTSADRTEKGGAVTLHPSKRLRIRIFVTRAPETATHIHPKHGDTEKDVEISSASSSTSVSNISGIQDLLKPQPDFHVTYLDHAHPLIPGIIDSFMDETVESGRTQVAASGPPAFGTDIRAAVARRNEGRRVWRRDERGDVECVWDDRMG</sequence>
<dbReference type="Pfam" id="PF08022">
    <property type="entry name" value="FAD_binding_8"/>
    <property type="match status" value="1"/>
</dbReference>
<dbReference type="InterPro" id="IPR051410">
    <property type="entry name" value="Ferric/Cupric_Reductase"/>
</dbReference>
<dbReference type="InterPro" id="IPR013112">
    <property type="entry name" value="FAD-bd_8"/>
</dbReference>
<evidence type="ECO:0000256" key="9">
    <source>
        <dbReference type="ARBA" id="ARBA00023136"/>
    </source>
</evidence>
<dbReference type="Pfam" id="PF08030">
    <property type="entry name" value="NAD_binding_6"/>
    <property type="match status" value="1"/>
</dbReference>
<evidence type="ECO:0000256" key="4">
    <source>
        <dbReference type="ARBA" id="ARBA00022692"/>
    </source>
</evidence>
<dbReference type="GO" id="GO:0006826">
    <property type="term" value="P:iron ion transport"/>
    <property type="evidence" value="ECO:0007669"/>
    <property type="project" value="TreeGrafter"/>
</dbReference>
<evidence type="ECO:0000256" key="6">
    <source>
        <dbReference type="ARBA" id="ARBA00022989"/>
    </source>
</evidence>
<dbReference type="InterPro" id="IPR013130">
    <property type="entry name" value="Fe3_Rdtase_TM_dom"/>
</dbReference>
<evidence type="ECO:0000256" key="10">
    <source>
        <dbReference type="SAM" id="Phobius"/>
    </source>
</evidence>
<name>A0A9P4R5B1_9PLEO</name>
<comment type="caution">
    <text evidence="12">The sequence shown here is derived from an EMBL/GenBank/DDBJ whole genome shotgun (WGS) entry which is preliminary data.</text>
</comment>
<evidence type="ECO:0000313" key="13">
    <source>
        <dbReference type="Proteomes" id="UP000799444"/>
    </source>
</evidence>
<feature type="transmembrane region" description="Helical" evidence="10">
    <location>
        <begin position="6"/>
        <end position="24"/>
    </location>
</feature>
<evidence type="ECO:0000256" key="2">
    <source>
        <dbReference type="ARBA" id="ARBA00006278"/>
    </source>
</evidence>
<dbReference type="AlphaFoldDB" id="A0A9P4R5B1"/>
<organism evidence="12 13">
    <name type="scientific">Polyplosphaeria fusca</name>
    <dbReference type="NCBI Taxonomy" id="682080"/>
    <lineage>
        <taxon>Eukaryota</taxon>
        <taxon>Fungi</taxon>
        <taxon>Dikarya</taxon>
        <taxon>Ascomycota</taxon>
        <taxon>Pezizomycotina</taxon>
        <taxon>Dothideomycetes</taxon>
        <taxon>Pleosporomycetidae</taxon>
        <taxon>Pleosporales</taxon>
        <taxon>Tetraplosphaeriaceae</taxon>
        <taxon>Polyplosphaeria</taxon>
    </lineage>
</organism>
<keyword evidence="3" id="KW-0813">Transport</keyword>
<feature type="transmembrane region" description="Helical" evidence="10">
    <location>
        <begin position="75"/>
        <end position="95"/>
    </location>
</feature>
<keyword evidence="8" id="KW-0406">Ion transport</keyword>
<reference evidence="12" key="1">
    <citation type="journal article" date="2020" name="Stud. Mycol.">
        <title>101 Dothideomycetes genomes: a test case for predicting lifestyles and emergence of pathogens.</title>
        <authorList>
            <person name="Haridas S."/>
            <person name="Albert R."/>
            <person name="Binder M."/>
            <person name="Bloem J."/>
            <person name="Labutti K."/>
            <person name="Salamov A."/>
            <person name="Andreopoulos B."/>
            <person name="Baker S."/>
            <person name="Barry K."/>
            <person name="Bills G."/>
            <person name="Bluhm B."/>
            <person name="Cannon C."/>
            <person name="Castanera R."/>
            <person name="Culley D."/>
            <person name="Daum C."/>
            <person name="Ezra D."/>
            <person name="Gonzalez J."/>
            <person name="Henrissat B."/>
            <person name="Kuo A."/>
            <person name="Liang C."/>
            <person name="Lipzen A."/>
            <person name="Lutzoni F."/>
            <person name="Magnuson J."/>
            <person name="Mondo S."/>
            <person name="Nolan M."/>
            <person name="Ohm R."/>
            <person name="Pangilinan J."/>
            <person name="Park H.-J."/>
            <person name="Ramirez L."/>
            <person name="Alfaro M."/>
            <person name="Sun H."/>
            <person name="Tritt A."/>
            <person name="Yoshinaga Y."/>
            <person name="Zwiers L.-H."/>
            <person name="Turgeon B."/>
            <person name="Goodwin S."/>
            <person name="Spatafora J."/>
            <person name="Crous P."/>
            <person name="Grigoriev I."/>
        </authorList>
    </citation>
    <scope>NUCLEOTIDE SEQUENCE</scope>
    <source>
        <strain evidence="12">CBS 125425</strain>
    </source>
</reference>
<dbReference type="SFLD" id="SFLDS00052">
    <property type="entry name" value="Ferric_Reductase_Domain"/>
    <property type="match status" value="1"/>
</dbReference>
<dbReference type="InterPro" id="IPR013121">
    <property type="entry name" value="Fe_red_NAD-bd_6"/>
</dbReference>
<dbReference type="EMBL" id="ML996117">
    <property type="protein sequence ID" value="KAF2737245.1"/>
    <property type="molecule type" value="Genomic_DNA"/>
</dbReference>
<dbReference type="InterPro" id="IPR017927">
    <property type="entry name" value="FAD-bd_FR_type"/>
</dbReference>
<evidence type="ECO:0000313" key="12">
    <source>
        <dbReference type="EMBL" id="KAF2737245.1"/>
    </source>
</evidence>
<dbReference type="GO" id="GO:0015677">
    <property type="term" value="P:copper ion import"/>
    <property type="evidence" value="ECO:0007669"/>
    <property type="project" value="TreeGrafter"/>
</dbReference>
<keyword evidence="13" id="KW-1185">Reference proteome</keyword>
<protein>
    <recommendedName>
        <fullName evidence="11">FAD-binding FR-type domain-containing protein</fullName>
    </recommendedName>
</protein>
<dbReference type="InterPro" id="IPR039261">
    <property type="entry name" value="FNR_nucleotide-bd"/>
</dbReference>
<feature type="transmembrane region" description="Helical" evidence="10">
    <location>
        <begin position="198"/>
        <end position="216"/>
    </location>
</feature>
<evidence type="ECO:0000256" key="3">
    <source>
        <dbReference type="ARBA" id="ARBA00022448"/>
    </source>
</evidence>
<dbReference type="CDD" id="cd06186">
    <property type="entry name" value="NOX_Duox_like_FAD_NADP"/>
    <property type="match status" value="1"/>
</dbReference>
<dbReference type="PANTHER" id="PTHR32361">
    <property type="entry name" value="FERRIC/CUPRIC REDUCTASE TRANSMEMBRANE COMPONENT"/>
    <property type="match status" value="1"/>
</dbReference>
<comment type="similarity">
    <text evidence="2">Belongs to the ferric reductase (FRE) family.</text>
</comment>
<evidence type="ECO:0000259" key="11">
    <source>
        <dbReference type="PROSITE" id="PS51384"/>
    </source>
</evidence>
<dbReference type="PANTHER" id="PTHR32361:SF3">
    <property type="entry name" value="REDUCTASE, PUTATIVE (AFU_ORTHOLOGUE AFUA_6G13750)-RELATED"/>
    <property type="match status" value="1"/>
</dbReference>